<comment type="caution">
    <text evidence="2">The sequence shown here is derived from an EMBL/GenBank/DDBJ whole genome shotgun (WGS) entry which is preliminary data.</text>
</comment>
<protein>
    <submittedName>
        <fullName evidence="2">Uncharacterized protein</fullName>
    </submittedName>
</protein>
<evidence type="ECO:0000256" key="1">
    <source>
        <dbReference type="SAM" id="MobiDB-lite"/>
    </source>
</evidence>
<keyword evidence="3" id="KW-1185">Reference proteome</keyword>
<feature type="non-terminal residue" evidence="2">
    <location>
        <position position="116"/>
    </location>
</feature>
<dbReference type="EMBL" id="JABBWG010000036">
    <property type="protein sequence ID" value="KAG1808912.1"/>
    <property type="molecule type" value="Genomic_DNA"/>
</dbReference>
<dbReference type="OrthoDB" id="3252425at2759"/>
<dbReference type="AlphaFoldDB" id="A0A9P7J8K4"/>
<sequence length="116" mass="13163">EKTSSSNTDADLENDPDDGIDELRQLPDDEQQAMIVKTVTIKEAISEVRGLAFAIIRSTTIALPAWRQLCQDAELKPKLIPRDVITRWNSTYDTLVFALAYRQPIDLITAEKKYKL</sequence>
<feature type="non-terminal residue" evidence="2">
    <location>
        <position position="1"/>
    </location>
</feature>
<proteinExistence type="predicted"/>
<feature type="region of interest" description="Disordered" evidence="1">
    <location>
        <begin position="1"/>
        <end position="23"/>
    </location>
</feature>
<gene>
    <name evidence="2" type="ORF">BJ212DRAFT_1245844</name>
</gene>
<reference evidence="2" key="1">
    <citation type="journal article" date="2020" name="New Phytol.">
        <title>Comparative genomics reveals dynamic genome evolution in host specialist ectomycorrhizal fungi.</title>
        <authorList>
            <person name="Lofgren L.A."/>
            <person name="Nguyen N.H."/>
            <person name="Vilgalys R."/>
            <person name="Ruytinx J."/>
            <person name="Liao H.L."/>
            <person name="Branco S."/>
            <person name="Kuo A."/>
            <person name="LaButti K."/>
            <person name="Lipzen A."/>
            <person name="Andreopoulos W."/>
            <person name="Pangilinan J."/>
            <person name="Riley R."/>
            <person name="Hundley H."/>
            <person name="Na H."/>
            <person name="Barry K."/>
            <person name="Grigoriev I.V."/>
            <person name="Stajich J.E."/>
            <person name="Kennedy P.G."/>
        </authorList>
    </citation>
    <scope>NUCLEOTIDE SEQUENCE</scope>
    <source>
        <strain evidence="2">MN1</strain>
    </source>
</reference>
<evidence type="ECO:0000313" key="2">
    <source>
        <dbReference type="EMBL" id="KAG1808912.1"/>
    </source>
</evidence>
<dbReference type="Proteomes" id="UP000807769">
    <property type="component" value="Unassembled WGS sequence"/>
</dbReference>
<name>A0A9P7J8K4_9AGAM</name>
<feature type="compositionally biased region" description="Acidic residues" evidence="1">
    <location>
        <begin position="10"/>
        <end position="20"/>
    </location>
</feature>
<dbReference type="RefSeq" id="XP_041188904.1">
    <property type="nucleotide sequence ID" value="XM_041329656.1"/>
</dbReference>
<evidence type="ECO:0000313" key="3">
    <source>
        <dbReference type="Proteomes" id="UP000807769"/>
    </source>
</evidence>
<accession>A0A9P7J8K4</accession>
<dbReference type="GeneID" id="64623673"/>
<organism evidence="2 3">
    <name type="scientific">Suillus subaureus</name>
    <dbReference type="NCBI Taxonomy" id="48587"/>
    <lineage>
        <taxon>Eukaryota</taxon>
        <taxon>Fungi</taxon>
        <taxon>Dikarya</taxon>
        <taxon>Basidiomycota</taxon>
        <taxon>Agaricomycotina</taxon>
        <taxon>Agaricomycetes</taxon>
        <taxon>Agaricomycetidae</taxon>
        <taxon>Boletales</taxon>
        <taxon>Suillineae</taxon>
        <taxon>Suillaceae</taxon>
        <taxon>Suillus</taxon>
    </lineage>
</organism>